<organism evidence="2 3">
    <name type="scientific">Rhynchospora tenuis</name>
    <dbReference type="NCBI Taxonomy" id="198213"/>
    <lineage>
        <taxon>Eukaryota</taxon>
        <taxon>Viridiplantae</taxon>
        <taxon>Streptophyta</taxon>
        <taxon>Embryophyta</taxon>
        <taxon>Tracheophyta</taxon>
        <taxon>Spermatophyta</taxon>
        <taxon>Magnoliopsida</taxon>
        <taxon>Liliopsida</taxon>
        <taxon>Poales</taxon>
        <taxon>Cyperaceae</taxon>
        <taxon>Cyperoideae</taxon>
        <taxon>Rhynchosporeae</taxon>
        <taxon>Rhynchospora</taxon>
    </lineage>
</organism>
<feature type="compositionally biased region" description="Basic and acidic residues" evidence="1">
    <location>
        <begin position="92"/>
        <end position="104"/>
    </location>
</feature>
<reference evidence="2 3" key="1">
    <citation type="journal article" date="2022" name="Cell">
        <title>Repeat-based holocentromeres influence genome architecture and karyotype evolution.</title>
        <authorList>
            <person name="Hofstatter P.G."/>
            <person name="Thangavel G."/>
            <person name="Lux T."/>
            <person name="Neumann P."/>
            <person name="Vondrak T."/>
            <person name="Novak P."/>
            <person name="Zhang M."/>
            <person name="Costa L."/>
            <person name="Castellani M."/>
            <person name="Scott A."/>
            <person name="Toegelov H."/>
            <person name="Fuchs J."/>
            <person name="Mata-Sucre Y."/>
            <person name="Dias Y."/>
            <person name="Vanzela A.L.L."/>
            <person name="Huettel B."/>
            <person name="Almeida C.C.S."/>
            <person name="Simkova H."/>
            <person name="Souza G."/>
            <person name="Pedrosa-Harand A."/>
            <person name="Macas J."/>
            <person name="Mayer K.F.X."/>
            <person name="Houben A."/>
            <person name="Marques A."/>
        </authorList>
    </citation>
    <scope>NUCLEOTIDE SEQUENCE [LARGE SCALE GENOMIC DNA]</scope>
    <source>
        <strain evidence="2">RhyTen1mFocal</strain>
    </source>
</reference>
<feature type="region of interest" description="Disordered" evidence="1">
    <location>
        <begin position="92"/>
        <end position="149"/>
    </location>
</feature>
<protein>
    <submittedName>
        <fullName evidence="2">Uncharacterized protein</fullName>
    </submittedName>
</protein>
<accession>A0AAD5WBE8</accession>
<dbReference type="EMBL" id="JAMRDG010000002">
    <property type="protein sequence ID" value="KAJ3684748.1"/>
    <property type="molecule type" value="Genomic_DNA"/>
</dbReference>
<gene>
    <name evidence="2" type="ORF">LUZ61_013912</name>
</gene>
<keyword evidence="3" id="KW-1185">Reference proteome</keyword>
<dbReference type="AlphaFoldDB" id="A0AAD5WBE8"/>
<name>A0AAD5WBE8_9POAL</name>
<evidence type="ECO:0000256" key="1">
    <source>
        <dbReference type="SAM" id="MobiDB-lite"/>
    </source>
</evidence>
<proteinExistence type="predicted"/>
<comment type="caution">
    <text evidence="2">The sequence shown here is derived from an EMBL/GenBank/DDBJ whole genome shotgun (WGS) entry which is preliminary data.</text>
</comment>
<evidence type="ECO:0000313" key="3">
    <source>
        <dbReference type="Proteomes" id="UP001210211"/>
    </source>
</evidence>
<feature type="compositionally biased region" description="Basic residues" evidence="1">
    <location>
        <begin position="140"/>
        <end position="149"/>
    </location>
</feature>
<evidence type="ECO:0000313" key="2">
    <source>
        <dbReference type="EMBL" id="KAJ3684748.1"/>
    </source>
</evidence>
<feature type="region of interest" description="Disordered" evidence="1">
    <location>
        <begin position="1"/>
        <end position="22"/>
    </location>
</feature>
<sequence>MTDSTSATKRKKKGDRGSPCRNPLLCLKVAPNNPLIKTAELEVDKIDLTQLTYFERKPLCNITGNKNSQLTDSNALKKSSFMRIAGLVPELRWQRSNRDVDRPFGPDAGGFGGERTGKRDQKRKAPGRFGKPPPSPPQSKRPRKYKASD</sequence>
<dbReference type="Proteomes" id="UP001210211">
    <property type="component" value="Unassembled WGS sequence"/>
</dbReference>